<dbReference type="EMBL" id="JABFAA010000004">
    <property type="protein sequence ID" value="MBA0679510.1"/>
    <property type="molecule type" value="Genomic_DNA"/>
</dbReference>
<accession>A0A7J8WXA7</accession>
<name>A0A7J8WXA7_GOSAI</name>
<evidence type="ECO:0000313" key="2">
    <source>
        <dbReference type="Proteomes" id="UP000593577"/>
    </source>
</evidence>
<reference evidence="1 2" key="1">
    <citation type="journal article" date="2019" name="Genome Biol. Evol.">
        <title>Insights into the evolution of the New World diploid cottons (Gossypium, subgenus Houzingenia) based on genome sequencing.</title>
        <authorList>
            <person name="Grover C.E."/>
            <person name="Arick M.A. 2nd"/>
            <person name="Thrash A."/>
            <person name="Conover J.L."/>
            <person name="Sanders W.S."/>
            <person name="Peterson D.G."/>
            <person name="Frelichowski J.E."/>
            <person name="Scheffler J.A."/>
            <person name="Scheffler B.E."/>
            <person name="Wendel J.F."/>
        </authorList>
    </citation>
    <scope>NUCLEOTIDE SEQUENCE [LARGE SCALE GENOMIC DNA]</scope>
    <source>
        <strain evidence="1">185</strain>
        <tissue evidence="1">Leaf</tissue>
    </source>
</reference>
<protein>
    <submittedName>
        <fullName evidence="1">Uncharacterized protein</fullName>
    </submittedName>
</protein>
<dbReference type="AlphaFoldDB" id="A0A7J8WXA7"/>
<proteinExistence type="predicted"/>
<organism evidence="1 2">
    <name type="scientific">Gossypium aridum</name>
    <name type="common">American cotton</name>
    <name type="synonym">Erioxylum aridum</name>
    <dbReference type="NCBI Taxonomy" id="34290"/>
    <lineage>
        <taxon>Eukaryota</taxon>
        <taxon>Viridiplantae</taxon>
        <taxon>Streptophyta</taxon>
        <taxon>Embryophyta</taxon>
        <taxon>Tracheophyta</taxon>
        <taxon>Spermatophyta</taxon>
        <taxon>Magnoliopsida</taxon>
        <taxon>eudicotyledons</taxon>
        <taxon>Gunneridae</taxon>
        <taxon>Pentapetalae</taxon>
        <taxon>rosids</taxon>
        <taxon>malvids</taxon>
        <taxon>Malvales</taxon>
        <taxon>Malvaceae</taxon>
        <taxon>Malvoideae</taxon>
        <taxon>Gossypium</taxon>
    </lineage>
</organism>
<dbReference type="Proteomes" id="UP000593577">
    <property type="component" value="Unassembled WGS sequence"/>
</dbReference>
<evidence type="ECO:0000313" key="1">
    <source>
        <dbReference type="EMBL" id="MBA0679510.1"/>
    </source>
</evidence>
<gene>
    <name evidence="1" type="ORF">Goari_011273</name>
</gene>
<keyword evidence="2" id="KW-1185">Reference proteome</keyword>
<comment type="caution">
    <text evidence="1">The sequence shown here is derived from an EMBL/GenBank/DDBJ whole genome shotgun (WGS) entry which is preliminary data.</text>
</comment>
<sequence>MAHGEVAFSFAVEALACLQAVFMENRWGSHQLSSKGTRYQ</sequence>